<evidence type="ECO:0008006" key="3">
    <source>
        <dbReference type="Google" id="ProtNLM"/>
    </source>
</evidence>
<dbReference type="Proteomes" id="UP000006228">
    <property type="component" value="Unassembled WGS sequence"/>
</dbReference>
<evidence type="ECO:0000313" key="2">
    <source>
        <dbReference type="Proteomes" id="UP000006228"/>
    </source>
</evidence>
<dbReference type="Gene3D" id="3.30.310.50">
    <property type="entry name" value="Alpha-D-phosphohexomutase, C-terminal domain"/>
    <property type="match status" value="1"/>
</dbReference>
<dbReference type="eggNOG" id="COG3553">
    <property type="taxonomic scope" value="Bacteria"/>
</dbReference>
<protein>
    <recommendedName>
        <fullName evidence="3">DUF2218 domain-containing protein</fullName>
    </recommendedName>
</protein>
<proteinExistence type="predicted"/>
<dbReference type="InterPro" id="IPR014543">
    <property type="entry name" value="UCP028291"/>
</dbReference>
<comment type="caution">
    <text evidence="1">The sequence shown here is derived from an EMBL/GenBank/DDBJ whole genome shotgun (WGS) entry which is preliminary data.</text>
</comment>
<dbReference type="OrthoDB" id="9806511at2"/>
<dbReference type="RefSeq" id="WP_008072565.1">
    <property type="nucleotide sequence ID" value="NZ_AEVT01000003.1"/>
</dbReference>
<organism evidence="1 2">
    <name type="scientific">Vibrio sinaloensis DSM 21326</name>
    <dbReference type="NCBI Taxonomy" id="945550"/>
    <lineage>
        <taxon>Bacteria</taxon>
        <taxon>Pseudomonadati</taxon>
        <taxon>Pseudomonadota</taxon>
        <taxon>Gammaproteobacteria</taxon>
        <taxon>Vibrionales</taxon>
        <taxon>Vibrionaceae</taxon>
        <taxon>Vibrio</taxon>
        <taxon>Vibrio oreintalis group</taxon>
    </lineage>
</organism>
<dbReference type="GeneID" id="95567376"/>
<name>E8M125_PHOS4</name>
<dbReference type="AlphaFoldDB" id="E8M125"/>
<reference evidence="1 2" key="1">
    <citation type="journal article" date="2012" name="Int. J. Syst. Evol. Microbiol.">
        <title>Vibrio caribbeanicus sp. nov., isolated from the marine sponge Scleritoderma cyanea.</title>
        <authorList>
            <person name="Hoffmann M."/>
            <person name="Monday S.R."/>
            <person name="Allard M.W."/>
            <person name="Strain E.A."/>
            <person name="Whittaker P."/>
            <person name="Naum M."/>
            <person name="McCarthy P.J."/>
            <person name="Lopez J.V."/>
            <person name="Fischer M."/>
            <person name="Brown E.W."/>
        </authorList>
    </citation>
    <scope>NUCLEOTIDE SEQUENCE [LARGE SCALE GENOMIC DNA]</scope>
    <source>
        <strain evidence="2">DSMZ 21326</strain>
    </source>
</reference>
<accession>E8M125</accession>
<evidence type="ECO:0000313" key="1">
    <source>
        <dbReference type="EMBL" id="EGA72264.1"/>
    </source>
</evidence>
<gene>
    <name evidence="1" type="ORF">VISI1226_05703</name>
</gene>
<dbReference type="PIRSF" id="PIRSF028291">
    <property type="entry name" value="UCP028291"/>
    <property type="match status" value="1"/>
</dbReference>
<dbReference type="EMBL" id="AEVT01000003">
    <property type="protein sequence ID" value="EGA72264.1"/>
    <property type="molecule type" value="Genomic_DNA"/>
</dbReference>
<dbReference type="Pfam" id="PF09981">
    <property type="entry name" value="DUF2218"/>
    <property type="match status" value="1"/>
</dbReference>
<sequence>MVKFTTIQSEHASKYLTVLCRHFARKVDSTWDDDRGHVTFPMGEASMLVDHEKQQLTISCSASDEDKLKGVIGIIESHVHLFARREPIALVWQ</sequence>